<proteinExistence type="predicted"/>
<name>A0A4Z0GIQ8_9BACL</name>
<evidence type="ECO:0000313" key="3">
    <source>
        <dbReference type="Proteomes" id="UP000298347"/>
    </source>
</evidence>
<keyword evidence="3" id="KW-1185">Reference proteome</keyword>
<dbReference type="OrthoDB" id="2857147at2"/>
<organism evidence="2 3">
    <name type="scientific">Sporolactobacillus shoreae</name>
    <dbReference type="NCBI Taxonomy" id="1465501"/>
    <lineage>
        <taxon>Bacteria</taxon>
        <taxon>Bacillati</taxon>
        <taxon>Bacillota</taxon>
        <taxon>Bacilli</taxon>
        <taxon>Bacillales</taxon>
        <taxon>Sporolactobacillaceae</taxon>
        <taxon>Sporolactobacillus</taxon>
    </lineage>
</organism>
<gene>
    <name evidence="2" type="ORF">E4665_16595</name>
</gene>
<evidence type="ECO:0000256" key="1">
    <source>
        <dbReference type="SAM" id="MobiDB-lite"/>
    </source>
</evidence>
<dbReference type="Proteomes" id="UP000298347">
    <property type="component" value="Unassembled WGS sequence"/>
</dbReference>
<reference evidence="2 3" key="1">
    <citation type="journal article" date="2015" name="Int. J. Syst. Evol. Microbiol.">
        <title>Sporolactobacillus shoreae sp. nov. and Sporolactobacillus spathodeae sp. nov., two spore-forming lactic acid bacteria isolated from tree barks in Thailand.</title>
        <authorList>
            <person name="Thamacharoensuk T."/>
            <person name="Kitahara M."/>
            <person name="Ohkuma M."/>
            <person name="Thongchul N."/>
            <person name="Tanasupawat S."/>
        </authorList>
    </citation>
    <scope>NUCLEOTIDE SEQUENCE [LARGE SCALE GENOMIC DNA]</scope>
    <source>
        <strain evidence="2 3">BK92</strain>
    </source>
</reference>
<protein>
    <recommendedName>
        <fullName evidence="4">DUF5082 domain-containing protein</fullName>
    </recommendedName>
</protein>
<evidence type="ECO:0008006" key="4">
    <source>
        <dbReference type="Google" id="ProtNLM"/>
    </source>
</evidence>
<dbReference type="AlphaFoldDB" id="A0A4Z0GIQ8"/>
<accession>A0A4Z0GIQ8</accession>
<evidence type="ECO:0000313" key="2">
    <source>
        <dbReference type="EMBL" id="TGA96126.1"/>
    </source>
</evidence>
<sequence length="88" mass="10149">MGREWEGSRAHAFNRQRDDARDAMKSHLNHDIAMYQRQIDEKISELQQEGNNLQTIGAMAKGAESLLTQGKKGLDAFDHQLVQIRRRM</sequence>
<comment type="caution">
    <text evidence="2">The sequence shown here is derived from an EMBL/GenBank/DDBJ whole genome shotgun (WGS) entry which is preliminary data.</text>
</comment>
<dbReference type="RefSeq" id="WP_135349918.1">
    <property type="nucleotide sequence ID" value="NZ_SRJD01000030.1"/>
</dbReference>
<feature type="region of interest" description="Disordered" evidence="1">
    <location>
        <begin position="1"/>
        <end position="25"/>
    </location>
</feature>
<dbReference type="EMBL" id="SRJD01000030">
    <property type="protein sequence ID" value="TGA96126.1"/>
    <property type="molecule type" value="Genomic_DNA"/>
</dbReference>